<dbReference type="AlphaFoldDB" id="A0AAN7UZY7"/>
<dbReference type="EMBL" id="JAWHQM010000038">
    <property type="protein sequence ID" value="KAK5634094.1"/>
    <property type="molecule type" value="Genomic_DNA"/>
</dbReference>
<evidence type="ECO:0000313" key="2">
    <source>
        <dbReference type="Proteomes" id="UP001305414"/>
    </source>
</evidence>
<sequence length="59" mass="6737">MAHTRHEDRHHHFSITEILAIFKTSRVYIQILANALSGAEHPEGQLTLAERVKDCNILC</sequence>
<evidence type="ECO:0000313" key="1">
    <source>
        <dbReference type="EMBL" id="KAK5634094.1"/>
    </source>
</evidence>
<dbReference type="Proteomes" id="UP001305414">
    <property type="component" value="Unassembled WGS sequence"/>
</dbReference>
<comment type="caution">
    <text evidence="1">The sequence shown here is derived from an EMBL/GenBank/DDBJ whole genome shotgun (WGS) entry which is preliminary data.</text>
</comment>
<name>A0AAN7UZY7_9PEZI</name>
<organism evidence="1 2">
    <name type="scientific">Xylaria bambusicola</name>
    <dbReference type="NCBI Taxonomy" id="326684"/>
    <lineage>
        <taxon>Eukaryota</taxon>
        <taxon>Fungi</taxon>
        <taxon>Dikarya</taxon>
        <taxon>Ascomycota</taxon>
        <taxon>Pezizomycotina</taxon>
        <taxon>Sordariomycetes</taxon>
        <taxon>Xylariomycetidae</taxon>
        <taxon>Xylariales</taxon>
        <taxon>Xylariaceae</taxon>
        <taxon>Xylaria</taxon>
    </lineage>
</organism>
<keyword evidence="2" id="KW-1185">Reference proteome</keyword>
<gene>
    <name evidence="1" type="ORF">RRF57_009808</name>
</gene>
<reference evidence="1 2" key="1">
    <citation type="submission" date="2023-10" db="EMBL/GenBank/DDBJ databases">
        <title>Draft genome sequence of Xylaria bambusicola isolate GMP-LS, the root and basal stem rot pathogen of sugarcane in Indonesia.</title>
        <authorList>
            <person name="Selvaraj P."/>
            <person name="Muralishankar V."/>
            <person name="Muruganantham S."/>
            <person name="Sp S."/>
            <person name="Haryani S."/>
            <person name="Lau K.J.X."/>
            <person name="Naqvi N.I."/>
        </authorList>
    </citation>
    <scope>NUCLEOTIDE SEQUENCE [LARGE SCALE GENOMIC DNA]</scope>
    <source>
        <strain evidence="1">GMP-LS</strain>
    </source>
</reference>
<protein>
    <submittedName>
        <fullName evidence="1">Uncharacterized protein</fullName>
    </submittedName>
</protein>
<proteinExistence type="predicted"/>
<accession>A0AAN7UZY7</accession>